<dbReference type="Pfam" id="PF00015">
    <property type="entry name" value="MCPsignal"/>
    <property type="match status" value="1"/>
</dbReference>
<dbReference type="EMBL" id="FUFT01000002">
    <property type="protein sequence ID" value="SJL83190.1"/>
    <property type="molecule type" value="Genomic_DNA"/>
</dbReference>
<feature type="domain" description="Methyl-accepting transducer" evidence="7">
    <location>
        <begin position="390"/>
        <end position="626"/>
    </location>
</feature>
<gene>
    <name evidence="9" type="primary">pctC_3</name>
    <name evidence="9" type="ORF">VPAL9027_01139</name>
</gene>
<dbReference type="SUPFAM" id="SSF58104">
    <property type="entry name" value="Methyl-accepting chemotaxis protein (MCP) signaling domain"/>
    <property type="match status" value="1"/>
</dbReference>
<dbReference type="InterPro" id="IPR003660">
    <property type="entry name" value="HAMP_dom"/>
</dbReference>
<reference evidence="9 10" key="1">
    <citation type="submission" date="2017-02" db="EMBL/GenBank/DDBJ databases">
        <authorList>
            <person name="Peterson S.W."/>
        </authorList>
    </citation>
    <scope>NUCLEOTIDE SEQUENCE [LARGE SCALE GENOMIC DNA]</scope>
    <source>
        <strain evidence="9 10">CECT 9027</strain>
    </source>
</reference>
<dbReference type="Gene3D" id="6.10.340.10">
    <property type="match status" value="1"/>
</dbReference>
<feature type="transmembrane region" description="Helical" evidence="6">
    <location>
        <begin position="306"/>
        <end position="332"/>
    </location>
</feature>
<evidence type="ECO:0000256" key="3">
    <source>
        <dbReference type="ARBA" id="ARBA00029447"/>
    </source>
</evidence>
<comment type="similarity">
    <text evidence="3">Belongs to the methyl-accepting chemotaxis (MCP) protein family.</text>
</comment>
<dbReference type="FunFam" id="1.10.287.950:FF:000001">
    <property type="entry name" value="Methyl-accepting chemotaxis sensory transducer"/>
    <property type="match status" value="1"/>
</dbReference>
<keyword evidence="6" id="KW-0472">Membrane</keyword>
<dbReference type="STRING" id="1918946.VPAL9027_01139"/>
<dbReference type="OrthoDB" id="5579179at2"/>
<dbReference type="SMART" id="SM00304">
    <property type="entry name" value="HAMP"/>
    <property type="match status" value="1"/>
</dbReference>
<evidence type="ECO:0000256" key="2">
    <source>
        <dbReference type="ARBA" id="ARBA00023224"/>
    </source>
</evidence>
<dbReference type="Proteomes" id="UP000189475">
    <property type="component" value="Unassembled WGS sequence"/>
</dbReference>
<evidence type="ECO:0000313" key="9">
    <source>
        <dbReference type="EMBL" id="SJL83190.1"/>
    </source>
</evidence>
<dbReference type="GO" id="GO:0006935">
    <property type="term" value="P:chemotaxis"/>
    <property type="evidence" value="ECO:0007669"/>
    <property type="project" value="InterPro"/>
</dbReference>
<evidence type="ECO:0000256" key="4">
    <source>
        <dbReference type="PROSITE-ProRule" id="PRU00284"/>
    </source>
</evidence>
<dbReference type="SMART" id="SM00283">
    <property type="entry name" value="MA"/>
    <property type="match status" value="1"/>
</dbReference>
<dbReference type="PANTHER" id="PTHR32089">
    <property type="entry name" value="METHYL-ACCEPTING CHEMOTAXIS PROTEIN MCPB"/>
    <property type="match status" value="1"/>
</dbReference>
<evidence type="ECO:0000256" key="1">
    <source>
        <dbReference type="ARBA" id="ARBA00004370"/>
    </source>
</evidence>
<organism evidence="9 10">
    <name type="scientific">Vibrio palustris</name>
    <dbReference type="NCBI Taxonomy" id="1918946"/>
    <lineage>
        <taxon>Bacteria</taxon>
        <taxon>Pseudomonadati</taxon>
        <taxon>Pseudomonadota</taxon>
        <taxon>Gammaproteobacteria</taxon>
        <taxon>Vibrionales</taxon>
        <taxon>Vibrionaceae</taxon>
        <taxon>Vibrio</taxon>
    </lineage>
</organism>
<dbReference type="RefSeq" id="WP_077313097.1">
    <property type="nucleotide sequence ID" value="NZ_AP024887.1"/>
</dbReference>
<keyword evidence="2 4" id="KW-0807">Transducer</keyword>
<dbReference type="Gene3D" id="1.10.287.950">
    <property type="entry name" value="Methyl-accepting chemotaxis protein"/>
    <property type="match status" value="1"/>
</dbReference>
<dbReference type="PANTHER" id="PTHR32089:SF112">
    <property type="entry name" value="LYSOZYME-LIKE PROTEIN-RELATED"/>
    <property type="match status" value="1"/>
</dbReference>
<keyword evidence="6" id="KW-1133">Transmembrane helix</keyword>
<dbReference type="PRINTS" id="PR00260">
    <property type="entry name" value="CHEMTRNSDUCR"/>
</dbReference>
<dbReference type="AlphaFoldDB" id="A0A1R4B2N8"/>
<evidence type="ECO:0000259" key="7">
    <source>
        <dbReference type="PROSITE" id="PS50111"/>
    </source>
</evidence>
<dbReference type="GO" id="GO:0004888">
    <property type="term" value="F:transmembrane signaling receptor activity"/>
    <property type="evidence" value="ECO:0007669"/>
    <property type="project" value="InterPro"/>
</dbReference>
<dbReference type="PROSITE" id="PS50885">
    <property type="entry name" value="HAMP"/>
    <property type="match status" value="1"/>
</dbReference>
<feature type="domain" description="HAMP" evidence="8">
    <location>
        <begin position="333"/>
        <end position="385"/>
    </location>
</feature>
<evidence type="ECO:0000256" key="6">
    <source>
        <dbReference type="SAM" id="Phobius"/>
    </source>
</evidence>
<evidence type="ECO:0000256" key="5">
    <source>
        <dbReference type="SAM" id="Coils"/>
    </source>
</evidence>
<dbReference type="InterPro" id="IPR004089">
    <property type="entry name" value="MCPsignal_dom"/>
</dbReference>
<keyword evidence="5" id="KW-0175">Coiled coil</keyword>
<sequence>MSLVFRIISGFTILVIFLLGLVGVNYFSVDKIESNIAQVTDVAFPINQRVATLRSDMLQQNNYVIGVFAEQSVAKIDELESKFQTQGNKIAESIAQLKQQALNDDGAIEAKITSIESLRAQYTQASKALFRIRRERLINDKNIDKHNKVVTSIEQQLTYYLSKYSKPRYYQNNADFKSTITGLNREASQVLTAFSQYMVGRDLDKLTKRLDGMDIVIKNRFDAIKEHDEDMGKLFSVMLVPLLHEMTAKDGLYHLYIDRERLKQETDTNLNAIRQNTSQLQNTVIEFSQAAAQLATQARDRTHDSIAFITLAMLIVSGIALLVAIIVSTWIAKWVRKAIGDFKQALIQVTEGNLTVTFQQESKDEFGELGRYLNGLVTNLRSTFTQLTDSAQMLSQVADRNAEISNTTTAAVSNQRSLLESTSSAMTEMESSVSEVAQRAQDTMMSAEQAHGQTNEVGESIKQAIANIKEQAEQIEKTSKTALELNEYGEKIDTIIDTIQNIAEQTNLLALNAAIEAARAGEQGRGFAVVADEVRSLASRTKQSTEEIQQMIEIMQRLIKAVVEVINVNLSKNDSNIAVSEQAGQGLVAMSQLIGQIVDMNMQIATATEEQSSTAKDISRSVVHINDSAEETAKGAASNAASSDDLRDQARRQLALIEQFKV</sequence>
<feature type="coiled-coil region" evidence="5">
    <location>
        <begin position="458"/>
        <end position="485"/>
    </location>
</feature>
<evidence type="ECO:0000313" key="10">
    <source>
        <dbReference type="Proteomes" id="UP000189475"/>
    </source>
</evidence>
<evidence type="ECO:0000259" key="8">
    <source>
        <dbReference type="PROSITE" id="PS50885"/>
    </source>
</evidence>
<dbReference type="CDD" id="cd11386">
    <property type="entry name" value="MCP_signal"/>
    <property type="match status" value="1"/>
</dbReference>
<dbReference type="CDD" id="cd06225">
    <property type="entry name" value="HAMP"/>
    <property type="match status" value="1"/>
</dbReference>
<dbReference type="PROSITE" id="PS50111">
    <property type="entry name" value="CHEMOTAXIS_TRANSDUC_2"/>
    <property type="match status" value="1"/>
</dbReference>
<dbReference type="GO" id="GO:0007165">
    <property type="term" value="P:signal transduction"/>
    <property type="evidence" value="ECO:0007669"/>
    <property type="project" value="UniProtKB-KW"/>
</dbReference>
<keyword evidence="6" id="KW-0812">Transmembrane</keyword>
<accession>A0A1R4B2N8</accession>
<dbReference type="GO" id="GO:0016020">
    <property type="term" value="C:membrane"/>
    <property type="evidence" value="ECO:0007669"/>
    <property type="project" value="UniProtKB-SubCell"/>
</dbReference>
<keyword evidence="10" id="KW-1185">Reference proteome</keyword>
<comment type="subcellular location">
    <subcellularLocation>
        <location evidence="1">Membrane</location>
    </subcellularLocation>
</comment>
<dbReference type="Pfam" id="PF00672">
    <property type="entry name" value="HAMP"/>
    <property type="match status" value="1"/>
</dbReference>
<name>A0A1R4B2N8_9VIBR</name>
<protein>
    <submittedName>
        <fullName evidence="9">Methyl-accepting chemotaxis protein PctC</fullName>
    </submittedName>
</protein>
<proteinExistence type="inferred from homology"/>
<dbReference type="InterPro" id="IPR004090">
    <property type="entry name" value="Chemotax_Me-accpt_rcpt"/>
</dbReference>
<feature type="transmembrane region" description="Helical" evidence="6">
    <location>
        <begin position="7"/>
        <end position="27"/>
    </location>
</feature>